<dbReference type="InterPro" id="IPR016037">
    <property type="entry name" value="DHQ_synth_AroB"/>
</dbReference>
<dbReference type="InterPro" id="IPR030960">
    <property type="entry name" value="DHQS/DOIS_N"/>
</dbReference>
<dbReference type="Gene3D" id="1.20.1090.10">
    <property type="entry name" value="Dehydroquinate synthase-like - alpha domain"/>
    <property type="match status" value="1"/>
</dbReference>
<keyword evidence="9 14" id="KW-0456">Lyase</keyword>
<evidence type="ECO:0000256" key="10">
    <source>
        <dbReference type="ARBA" id="ARBA00023285"/>
    </source>
</evidence>
<dbReference type="CDD" id="cd08195">
    <property type="entry name" value="DHQS"/>
    <property type="match status" value="1"/>
</dbReference>
<dbReference type="PANTHER" id="PTHR43622:SF1">
    <property type="entry name" value="3-DEHYDROQUINATE SYNTHASE"/>
    <property type="match status" value="1"/>
</dbReference>
<evidence type="ECO:0000259" key="12">
    <source>
        <dbReference type="Pfam" id="PF01761"/>
    </source>
</evidence>
<dbReference type="GO" id="GO:0000166">
    <property type="term" value="F:nucleotide binding"/>
    <property type="evidence" value="ECO:0007669"/>
    <property type="project" value="UniProtKB-KW"/>
</dbReference>
<evidence type="ECO:0000256" key="4">
    <source>
        <dbReference type="ARBA" id="ARBA00003485"/>
    </source>
</evidence>
<dbReference type="EC" id="4.2.3.4" evidence="11"/>
<dbReference type="SUPFAM" id="SSF56796">
    <property type="entry name" value="Dehydroquinate synthase-like"/>
    <property type="match status" value="1"/>
</dbReference>
<evidence type="ECO:0000256" key="11">
    <source>
        <dbReference type="NCBIfam" id="TIGR01357"/>
    </source>
</evidence>
<proteinExistence type="predicted"/>
<evidence type="ECO:0000313" key="15">
    <source>
        <dbReference type="Proteomes" id="UP000553459"/>
    </source>
</evidence>
<evidence type="ECO:0000256" key="5">
    <source>
        <dbReference type="ARBA" id="ARBA00022723"/>
    </source>
</evidence>
<dbReference type="GO" id="GO:0003856">
    <property type="term" value="F:3-dehydroquinate synthase activity"/>
    <property type="evidence" value="ECO:0007669"/>
    <property type="project" value="UniProtKB-UniRule"/>
</dbReference>
<keyword evidence="6" id="KW-0547">Nucleotide-binding</keyword>
<dbReference type="InterPro" id="IPR056179">
    <property type="entry name" value="DHQS_C"/>
</dbReference>
<keyword evidence="8" id="KW-0520">NAD</keyword>
<evidence type="ECO:0000256" key="6">
    <source>
        <dbReference type="ARBA" id="ARBA00022741"/>
    </source>
</evidence>
<dbReference type="GO" id="GO:0009073">
    <property type="term" value="P:aromatic amino acid family biosynthetic process"/>
    <property type="evidence" value="ECO:0007669"/>
    <property type="project" value="InterPro"/>
</dbReference>
<dbReference type="Gene3D" id="3.40.50.1970">
    <property type="match status" value="1"/>
</dbReference>
<comment type="cofactor">
    <cofactor evidence="1">
        <name>NAD(+)</name>
        <dbReference type="ChEBI" id="CHEBI:57540"/>
    </cofactor>
</comment>
<gene>
    <name evidence="14" type="primary">aroB</name>
    <name evidence="14" type="ORF">GNY06_10510</name>
</gene>
<feature type="domain" description="3-dehydroquinate synthase C-terminal" evidence="13">
    <location>
        <begin position="167"/>
        <end position="307"/>
    </location>
</feature>
<dbReference type="GO" id="GO:0005737">
    <property type="term" value="C:cytoplasm"/>
    <property type="evidence" value="ECO:0007669"/>
    <property type="project" value="InterPro"/>
</dbReference>
<comment type="cofactor">
    <cofactor evidence="2">
        <name>Co(2+)</name>
        <dbReference type="ChEBI" id="CHEBI:48828"/>
    </cofactor>
</comment>
<dbReference type="RefSeq" id="WP_166520047.1">
    <property type="nucleotide sequence ID" value="NZ_JAAABJ010000614.1"/>
</dbReference>
<dbReference type="InterPro" id="IPR030963">
    <property type="entry name" value="DHQ_synth_fam"/>
</dbReference>
<evidence type="ECO:0000256" key="9">
    <source>
        <dbReference type="ARBA" id="ARBA00023239"/>
    </source>
</evidence>
<dbReference type="PIRSF" id="PIRSF001455">
    <property type="entry name" value="DHQ_synth"/>
    <property type="match status" value="1"/>
</dbReference>
<evidence type="ECO:0000256" key="8">
    <source>
        <dbReference type="ARBA" id="ARBA00023027"/>
    </source>
</evidence>
<dbReference type="EMBL" id="JAAABJ010000614">
    <property type="protein sequence ID" value="NAW51783.1"/>
    <property type="molecule type" value="Genomic_DNA"/>
</dbReference>
<protein>
    <recommendedName>
        <fullName evidence="11">3-dehydroquinate synthase</fullName>
        <ecNumber evidence="11">4.2.3.4</ecNumber>
    </recommendedName>
</protein>
<dbReference type="NCBIfam" id="TIGR01357">
    <property type="entry name" value="aroB"/>
    <property type="match status" value="1"/>
</dbReference>
<evidence type="ECO:0000256" key="7">
    <source>
        <dbReference type="ARBA" id="ARBA00022833"/>
    </source>
</evidence>
<evidence type="ECO:0000259" key="13">
    <source>
        <dbReference type="Pfam" id="PF24621"/>
    </source>
</evidence>
<dbReference type="Pfam" id="PF24621">
    <property type="entry name" value="DHQS_C"/>
    <property type="match status" value="1"/>
</dbReference>
<sequence length="347" mass="39700">MISFLDDDFSELNQYIKEIKPSLLLLLVDHNVHEHCLPLFLSRLETDIRFEIIEIEAGEEMKNLNTAAQLWDILSDFEVDRNALMVNIGGGVITDIGGFIASTYKRGIKFINIPTTLLGMVDASIGGKTGIDHHFYKNIIGTFAYPERIYAYPKFFRTLDFVQLRSGFAEMLKHGLIASKEHWDKLKKITLTPENIEPYVLASMKLKQKVVEQDFKEKNIRKILNFGHTLGHSIESLFLQNHTPIPHGEAIAAGMIMESHLAFSHSLIEEAVLTEISSCLRSIYPYLPIGKLDKDEIYNLMLNDKKNSQGSMRFSLIDRIGHCVYDYQTTKSQIEEALEYYKNVYLS</sequence>
<comment type="caution">
    <text evidence="14">The sequence shown here is derived from an EMBL/GenBank/DDBJ whole genome shotgun (WGS) entry which is preliminary data.</text>
</comment>
<keyword evidence="7" id="KW-0862">Zinc</keyword>
<organism evidence="14 15">
    <name type="scientific">Elizabethkingia argenteiflava</name>
    <dbReference type="NCBI Taxonomy" id="2681556"/>
    <lineage>
        <taxon>Bacteria</taxon>
        <taxon>Pseudomonadati</taxon>
        <taxon>Bacteroidota</taxon>
        <taxon>Flavobacteriia</taxon>
        <taxon>Flavobacteriales</taxon>
        <taxon>Weeksellaceae</taxon>
        <taxon>Elizabethkingia</taxon>
    </lineage>
</organism>
<name>A0A845PX37_9FLAO</name>
<evidence type="ECO:0000256" key="1">
    <source>
        <dbReference type="ARBA" id="ARBA00001911"/>
    </source>
</evidence>
<dbReference type="PANTHER" id="PTHR43622">
    <property type="entry name" value="3-DEHYDROQUINATE SYNTHASE"/>
    <property type="match status" value="1"/>
</dbReference>
<reference evidence="14 15" key="1">
    <citation type="submission" date="2019-11" db="EMBL/GenBank/DDBJ databases">
        <title>Characterization of Elizabethkingia argenteiflava sp. nov., isolated from inner surface of Soybean Pods.</title>
        <authorList>
            <person name="Mo S."/>
        </authorList>
    </citation>
    <scope>NUCLEOTIDE SEQUENCE [LARGE SCALE GENOMIC DNA]</scope>
    <source>
        <strain evidence="14 15">YB22</strain>
    </source>
</reference>
<keyword evidence="10" id="KW-0170">Cobalt</keyword>
<dbReference type="GO" id="GO:0046872">
    <property type="term" value="F:metal ion binding"/>
    <property type="evidence" value="ECO:0007669"/>
    <property type="project" value="UniProtKB-KW"/>
</dbReference>
<evidence type="ECO:0000313" key="14">
    <source>
        <dbReference type="EMBL" id="NAW51783.1"/>
    </source>
</evidence>
<dbReference type="FunFam" id="3.40.50.1970:FF:000007">
    <property type="entry name" value="Pentafunctional AROM polypeptide"/>
    <property type="match status" value="1"/>
</dbReference>
<dbReference type="Pfam" id="PF01761">
    <property type="entry name" value="DHQ_synthase"/>
    <property type="match status" value="1"/>
</dbReference>
<dbReference type="GO" id="GO:0009423">
    <property type="term" value="P:chorismate biosynthetic process"/>
    <property type="evidence" value="ECO:0007669"/>
    <property type="project" value="UniProtKB-UniRule"/>
</dbReference>
<evidence type="ECO:0000256" key="2">
    <source>
        <dbReference type="ARBA" id="ARBA00001941"/>
    </source>
</evidence>
<dbReference type="AlphaFoldDB" id="A0A845PX37"/>
<dbReference type="Proteomes" id="UP000553459">
    <property type="component" value="Unassembled WGS sequence"/>
</dbReference>
<evidence type="ECO:0000256" key="3">
    <source>
        <dbReference type="ARBA" id="ARBA00001947"/>
    </source>
</evidence>
<comment type="function">
    <text evidence="4">Catalyzes the conversion of 3-deoxy-D-arabino-heptulosonate 7-phosphate (DAHP) to dehydroquinate (DHQ).</text>
</comment>
<keyword evidence="5" id="KW-0479">Metal-binding</keyword>
<keyword evidence="15" id="KW-1185">Reference proteome</keyword>
<feature type="domain" description="3-dehydroquinate synthase N-terminal" evidence="12">
    <location>
        <begin position="53"/>
        <end position="164"/>
    </location>
</feature>
<comment type="cofactor">
    <cofactor evidence="3">
        <name>Zn(2+)</name>
        <dbReference type="ChEBI" id="CHEBI:29105"/>
    </cofactor>
</comment>
<accession>A0A845PX37</accession>
<dbReference type="InterPro" id="IPR050071">
    <property type="entry name" value="Dehydroquinate_synthase"/>
</dbReference>